<dbReference type="PRINTS" id="PR01775">
    <property type="entry name" value="GLFROXRDTASE"/>
</dbReference>
<dbReference type="InterPro" id="IPR000683">
    <property type="entry name" value="Gfo/Idh/MocA-like_OxRdtase_N"/>
</dbReference>
<feature type="domain" description="Gfo/Idh/MocA-like oxidoreductase N-terminal" evidence="3">
    <location>
        <begin position="36"/>
        <end position="159"/>
    </location>
</feature>
<dbReference type="GO" id="GO:0016491">
    <property type="term" value="F:oxidoreductase activity"/>
    <property type="evidence" value="ECO:0007669"/>
    <property type="project" value="UniProtKB-KW"/>
</dbReference>
<organism evidence="5 6">
    <name type="scientific">Spongiivirga citrea</name>
    <dbReference type="NCBI Taxonomy" id="1481457"/>
    <lineage>
        <taxon>Bacteria</taxon>
        <taxon>Pseudomonadati</taxon>
        <taxon>Bacteroidota</taxon>
        <taxon>Flavobacteriia</taxon>
        <taxon>Flavobacteriales</taxon>
        <taxon>Flavobacteriaceae</taxon>
        <taxon>Spongiivirga</taxon>
    </lineage>
</organism>
<evidence type="ECO:0000259" key="4">
    <source>
        <dbReference type="Pfam" id="PF22725"/>
    </source>
</evidence>
<dbReference type="Gene3D" id="3.40.50.720">
    <property type="entry name" value="NAD(P)-binding Rossmann-like Domain"/>
    <property type="match status" value="1"/>
</dbReference>
<dbReference type="InterPro" id="IPR036291">
    <property type="entry name" value="NAD(P)-bd_dom_sf"/>
</dbReference>
<dbReference type="Proteomes" id="UP000474296">
    <property type="component" value="Unassembled WGS sequence"/>
</dbReference>
<gene>
    <name evidence="5" type="ORF">GWK10_12510</name>
</gene>
<dbReference type="InterPro" id="IPR055170">
    <property type="entry name" value="GFO_IDH_MocA-like_dom"/>
</dbReference>
<dbReference type="EMBL" id="JAABOQ010000005">
    <property type="protein sequence ID" value="NER18040.1"/>
    <property type="molecule type" value="Genomic_DNA"/>
</dbReference>
<protein>
    <submittedName>
        <fullName evidence="5">Gfo/Idh/MocA family oxidoreductase</fullName>
    </submittedName>
</protein>
<dbReference type="AlphaFoldDB" id="A0A6M0CWC6"/>
<accession>A0A6M0CWC6</accession>
<dbReference type="Gene3D" id="3.30.360.10">
    <property type="entry name" value="Dihydrodipicolinate Reductase, domain 2"/>
    <property type="match status" value="1"/>
</dbReference>
<reference evidence="5 6" key="1">
    <citation type="submission" date="2020-01" db="EMBL/GenBank/DDBJ databases">
        <title>Spongiivirga citrea KCTC 32990T.</title>
        <authorList>
            <person name="Wang G."/>
        </authorList>
    </citation>
    <scope>NUCLEOTIDE SEQUENCE [LARGE SCALE GENOMIC DNA]</scope>
    <source>
        <strain evidence="5 6">KCTC 32990</strain>
    </source>
</reference>
<name>A0A6M0CWC6_9FLAO</name>
<evidence type="ECO:0000259" key="3">
    <source>
        <dbReference type="Pfam" id="PF01408"/>
    </source>
</evidence>
<dbReference type="Pfam" id="PF22725">
    <property type="entry name" value="GFO_IDH_MocA_C3"/>
    <property type="match status" value="1"/>
</dbReference>
<comment type="caution">
    <text evidence="5">The sequence shown here is derived from an EMBL/GenBank/DDBJ whole genome shotgun (WGS) entry which is preliminary data.</text>
</comment>
<evidence type="ECO:0000256" key="1">
    <source>
        <dbReference type="ARBA" id="ARBA00023002"/>
    </source>
</evidence>
<keyword evidence="6" id="KW-1185">Reference proteome</keyword>
<feature type="domain" description="GFO/IDH/MocA-like oxidoreductase" evidence="4">
    <location>
        <begin position="168"/>
        <end position="274"/>
    </location>
</feature>
<evidence type="ECO:0000313" key="6">
    <source>
        <dbReference type="Proteomes" id="UP000474296"/>
    </source>
</evidence>
<evidence type="ECO:0000256" key="2">
    <source>
        <dbReference type="SAM" id="SignalP"/>
    </source>
</evidence>
<dbReference type="PANTHER" id="PTHR43818">
    <property type="entry name" value="BCDNA.GH03377"/>
    <property type="match status" value="1"/>
</dbReference>
<sequence length="361" mass="40429">MKTNRRNFIKKTSFALAASTVPFSNIYALKPKETLGVALVGLGYYSTDVLAPALKLTKHCRLTGIVTGSPHKIPKWQKQYGIKDKNVYNYDNMHEITNNPDIDVIYIVLPTGLHAKYAIKAANSGKHVWCEKPMARTAIECQAIIDACKKNKVKLSIGYRMQHEPNTQKIMKWAKTKPYGDIQTVSARAGYYDPRENHWKLKKEMGGGALYDMGVYSINGIRYSTGEEPIKVLSASHSTERPELFSEVDETTFFKFEFPSGAIGRGWTSFGKSMNELTVTTKDGFYILKPFQSYSGVRGYTCTDEKLLPFKGNQQAKQMDDDSLSILNNTNVLVPGEEGMKDIVLVEAIYKSAKTGSEVKL</sequence>
<evidence type="ECO:0000313" key="5">
    <source>
        <dbReference type="EMBL" id="NER18040.1"/>
    </source>
</evidence>
<dbReference type="SUPFAM" id="SSF51735">
    <property type="entry name" value="NAD(P)-binding Rossmann-fold domains"/>
    <property type="match status" value="1"/>
</dbReference>
<feature type="chain" id="PRO_5026772463" evidence="2">
    <location>
        <begin position="18"/>
        <end position="361"/>
    </location>
</feature>
<dbReference type="SUPFAM" id="SSF55347">
    <property type="entry name" value="Glyceraldehyde-3-phosphate dehydrogenase-like, C-terminal domain"/>
    <property type="match status" value="1"/>
</dbReference>
<dbReference type="GO" id="GO:0000166">
    <property type="term" value="F:nucleotide binding"/>
    <property type="evidence" value="ECO:0007669"/>
    <property type="project" value="InterPro"/>
</dbReference>
<dbReference type="PANTHER" id="PTHR43818:SF11">
    <property type="entry name" value="BCDNA.GH03377"/>
    <property type="match status" value="1"/>
</dbReference>
<keyword evidence="2" id="KW-0732">Signal</keyword>
<dbReference type="Pfam" id="PF01408">
    <property type="entry name" value="GFO_IDH_MocA"/>
    <property type="match status" value="1"/>
</dbReference>
<keyword evidence="1" id="KW-0560">Oxidoreductase</keyword>
<feature type="signal peptide" evidence="2">
    <location>
        <begin position="1"/>
        <end position="17"/>
    </location>
</feature>
<proteinExistence type="predicted"/>
<dbReference type="InterPro" id="IPR008354">
    <property type="entry name" value="Glc-Fru_OxRdtase_bac"/>
</dbReference>
<dbReference type="InterPro" id="IPR050463">
    <property type="entry name" value="Gfo/Idh/MocA_oxidrdct_glycsds"/>
</dbReference>
<dbReference type="RefSeq" id="WP_164032722.1">
    <property type="nucleotide sequence ID" value="NZ_JAABOQ010000005.1"/>
</dbReference>